<protein>
    <recommendedName>
        <fullName evidence="3">ZP domain-containing protein</fullName>
    </recommendedName>
</protein>
<dbReference type="InterPro" id="IPR001507">
    <property type="entry name" value="ZP_dom"/>
</dbReference>
<evidence type="ECO:0000313" key="5">
    <source>
        <dbReference type="Proteomes" id="UP000276834"/>
    </source>
</evidence>
<evidence type="ECO:0000313" key="4">
    <source>
        <dbReference type="EMBL" id="RLW12214.1"/>
    </source>
</evidence>
<dbReference type="Pfam" id="PF23344">
    <property type="entry name" value="ZP-N"/>
    <property type="match status" value="1"/>
</dbReference>
<evidence type="ECO:0000256" key="2">
    <source>
        <dbReference type="SAM" id="SignalP"/>
    </source>
</evidence>
<dbReference type="InterPro" id="IPR058876">
    <property type="entry name" value="Ig-like_ZP"/>
</dbReference>
<dbReference type="AlphaFoldDB" id="A0A3L8SZ85"/>
<feature type="chain" id="PRO_5017944982" description="ZP domain-containing protein" evidence="2">
    <location>
        <begin position="30"/>
        <end position="1024"/>
    </location>
</feature>
<dbReference type="InterPro" id="IPR055355">
    <property type="entry name" value="ZP-C"/>
</dbReference>
<dbReference type="InterPro" id="IPR055356">
    <property type="entry name" value="ZP-N"/>
</dbReference>
<dbReference type="Pfam" id="PF00100">
    <property type="entry name" value="Zona_pellucida"/>
    <property type="match status" value="1"/>
</dbReference>
<proteinExistence type="predicted"/>
<dbReference type="Pfam" id="PF26562">
    <property type="entry name" value="Ig-like"/>
    <property type="match status" value="1"/>
</dbReference>
<dbReference type="PANTHER" id="PTHR47130">
    <property type="entry name" value="SI:DKEY-19B23.11-RELATED"/>
    <property type="match status" value="1"/>
</dbReference>
<dbReference type="Gene3D" id="2.60.40.4100">
    <property type="entry name" value="Zona pellucida, ZP-C domain"/>
    <property type="match status" value="1"/>
</dbReference>
<dbReference type="OrthoDB" id="8945590at2759"/>
<organism evidence="4 5">
    <name type="scientific">Chloebia gouldiae</name>
    <name type="common">Gouldian finch</name>
    <name type="synonym">Erythrura gouldiae</name>
    <dbReference type="NCBI Taxonomy" id="44316"/>
    <lineage>
        <taxon>Eukaryota</taxon>
        <taxon>Metazoa</taxon>
        <taxon>Chordata</taxon>
        <taxon>Craniata</taxon>
        <taxon>Vertebrata</taxon>
        <taxon>Euteleostomi</taxon>
        <taxon>Archelosauria</taxon>
        <taxon>Archosauria</taxon>
        <taxon>Dinosauria</taxon>
        <taxon>Saurischia</taxon>
        <taxon>Theropoda</taxon>
        <taxon>Coelurosauria</taxon>
        <taxon>Aves</taxon>
        <taxon>Neognathae</taxon>
        <taxon>Neoaves</taxon>
        <taxon>Telluraves</taxon>
        <taxon>Australaves</taxon>
        <taxon>Passeriformes</taxon>
        <taxon>Passeroidea</taxon>
        <taxon>Passeridae</taxon>
        <taxon>Chloebia</taxon>
    </lineage>
</organism>
<dbReference type="EMBL" id="QUSF01000002">
    <property type="protein sequence ID" value="RLW12214.1"/>
    <property type="molecule type" value="Genomic_DNA"/>
</dbReference>
<keyword evidence="1" id="KW-1015">Disulfide bond</keyword>
<dbReference type="InterPro" id="IPR042235">
    <property type="entry name" value="ZP-C_dom"/>
</dbReference>
<comment type="caution">
    <text evidence="4">The sequence shown here is derived from an EMBL/GenBank/DDBJ whole genome shotgun (WGS) entry which is preliminary data.</text>
</comment>
<feature type="non-terminal residue" evidence="4">
    <location>
        <position position="1024"/>
    </location>
</feature>
<sequence>MPVKKVHVLILQDLAVFLTVLAGTREADGSPSPTDSSALYVHPLGFVESSCRSRIFWMKLNKLLLQGKFFQLEIYDPSSGPVLLDEELASRCGYVLSEDVWGNPVFRASVLGCHVANEADELFSLTVNIKVSSFSSMRAAVTYTYPMYCSYASWASREIVCEENYMEVSVKTDVPAVSNDYTVAWMSALPETQNVAYQQWQLMFVSPSGRKRITVSDAVKLGYSFNNSLSRVYLRAPYHSNESDVSVVSGVNMNMITSTSMYRQRWLLLLIDTTVSCPVDGISFTDTTLTWTVPRVIPTLVVQESTFLSKSIVMGVDDQVIVNPEEMNYLLEHNETHIRITIPTGAGGGKLESSISGGVYGVIYCIDLFLEHTWTDADWQTTKYTIIKSITTPFMPQIPTVINNTVPEERLFNVAFGHFLPDVSLVAITVGNVPFSLREALHHGFKIYETPFSNGTKAFILEVSFDDPYVLKEYVNRNETKYTLLVNYTLSVGSEMTLYYHSAEVECVIADLALLALLKEGTVLEANWQATAEAGVPSPPDVSWYTPYNTAKPADNASMHITGCWGFLPVTEIPAYTKPHHSNLPSFLTLLPTEVPEAVGSCDEGNLYLTLPTFGLHQYWDLYLGNNLLNRHLALTNGYLAATNSTHLILQIPLFAGGLIYEEVSFQKIKARFDVALRKMRTMETLQMFSISCSFNSSAFIICHPDGTIMVSAQMKTVPAIDMSKTKLRDSSCKPREYNEAHAFFKFHVTTCGTSVRFEGDHIIYENEISYEKETLPGQSIPTITRDPDYRLTVLCYYKAKETLVLGAFSRDPATFSPFGSGTVLPRSNTAAYRRVRQALNVISRVSKDESFMEFYGPSMAILKQPMEPVFLEVELKDESLNVELYLENCWVATSPDFSNTPRWNITVDGQVAVIHLLRCQPNGRDTEACVCTLFGGSVLSYQHTTWQHLQRTVQLKQGEEGLAEYIEINLSAFHPHTGRGLSEAAGKDMQRLQSALTTHPNGLTAFSELCACAGFKIIHGGTH</sequence>
<feature type="signal peptide" evidence="2">
    <location>
        <begin position="1"/>
        <end position="29"/>
    </location>
</feature>
<accession>A0A3L8SZ85</accession>
<dbReference type="PANTHER" id="PTHR47130:SF5">
    <property type="entry name" value="ZP DOMAIN-CONTAINING PROTEIN"/>
    <property type="match status" value="1"/>
</dbReference>
<evidence type="ECO:0000259" key="3">
    <source>
        <dbReference type="PROSITE" id="PS51034"/>
    </source>
</evidence>
<keyword evidence="5" id="KW-1185">Reference proteome</keyword>
<gene>
    <name evidence="4" type="ORF">DV515_00000680</name>
</gene>
<dbReference type="SMART" id="SM00241">
    <property type="entry name" value="ZP"/>
    <property type="match status" value="1"/>
</dbReference>
<dbReference type="Proteomes" id="UP000276834">
    <property type="component" value="Unassembled WGS sequence"/>
</dbReference>
<reference evidence="4 5" key="1">
    <citation type="journal article" date="2018" name="Proc. R. Soc. B">
        <title>A non-coding region near Follistatin controls head colour polymorphism in the Gouldian finch.</title>
        <authorList>
            <person name="Toomey M.B."/>
            <person name="Marques C.I."/>
            <person name="Andrade P."/>
            <person name="Araujo P.M."/>
            <person name="Sabatino S."/>
            <person name="Gazda M.A."/>
            <person name="Afonso S."/>
            <person name="Lopes R.J."/>
            <person name="Corbo J.C."/>
            <person name="Carneiro M."/>
        </authorList>
    </citation>
    <scope>NUCLEOTIDE SEQUENCE [LARGE SCALE GENOMIC DNA]</scope>
    <source>
        <strain evidence="4">Red01</strain>
        <tissue evidence="4">Muscle</tissue>
    </source>
</reference>
<dbReference type="Gene3D" id="2.60.40.3210">
    <property type="entry name" value="Zona pellucida, ZP-N domain"/>
    <property type="match status" value="1"/>
</dbReference>
<dbReference type="PROSITE" id="PS51034">
    <property type="entry name" value="ZP_2"/>
    <property type="match status" value="1"/>
</dbReference>
<evidence type="ECO:0000256" key="1">
    <source>
        <dbReference type="ARBA" id="ARBA00023157"/>
    </source>
</evidence>
<feature type="domain" description="ZP" evidence="3">
    <location>
        <begin position="702"/>
        <end position="973"/>
    </location>
</feature>
<keyword evidence="2" id="KW-0732">Signal</keyword>
<name>A0A3L8SZ85_CHLGU</name>